<evidence type="ECO:0000259" key="12">
    <source>
        <dbReference type="PROSITE" id="PS50929"/>
    </source>
</evidence>
<dbReference type="InterPro" id="IPR036640">
    <property type="entry name" value="ABC1_TM_sf"/>
</dbReference>
<keyword evidence="6" id="KW-0547">Nucleotide-binding</keyword>
<evidence type="ECO:0000256" key="4">
    <source>
        <dbReference type="ARBA" id="ARBA00022475"/>
    </source>
</evidence>
<organism evidence="13 14">
    <name type="scientific">Methylorubrum populi</name>
    <dbReference type="NCBI Taxonomy" id="223967"/>
    <lineage>
        <taxon>Bacteria</taxon>
        <taxon>Pseudomonadati</taxon>
        <taxon>Pseudomonadota</taxon>
        <taxon>Alphaproteobacteria</taxon>
        <taxon>Hyphomicrobiales</taxon>
        <taxon>Methylobacteriaceae</taxon>
        <taxon>Methylorubrum</taxon>
    </lineage>
</organism>
<dbReference type="FunFam" id="3.40.50.300:FF:000299">
    <property type="entry name" value="ABC transporter ATP-binding protein/permease"/>
    <property type="match status" value="1"/>
</dbReference>
<evidence type="ECO:0000259" key="11">
    <source>
        <dbReference type="PROSITE" id="PS50893"/>
    </source>
</evidence>
<evidence type="ECO:0000256" key="10">
    <source>
        <dbReference type="SAM" id="Phobius"/>
    </source>
</evidence>
<dbReference type="Pfam" id="PF00664">
    <property type="entry name" value="ABC_membrane"/>
    <property type="match status" value="1"/>
</dbReference>
<evidence type="ECO:0000313" key="13">
    <source>
        <dbReference type="EMBL" id="HJE22633.1"/>
    </source>
</evidence>
<dbReference type="GO" id="GO:0034040">
    <property type="term" value="F:ATPase-coupled lipid transmembrane transporter activity"/>
    <property type="evidence" value="ECO:0007669"/>
    <property type="project" value="TreeGrafter"/>
</dbReference>
<keyword evidence="3" id="KW-0813">Transport</keyword>
<evidence type="ECO:0000256" key="5">
    <source>
        <dbReference type="ARBA" id="ARBA00022692"/>
    </source>
</evidence>
<evidence type="ECO:0000256" key="2">
    <source>
        <dbReference type="ARBA" id="ARBA00005417"/>
    </source>
</evidence>
<keyword evidence="5 10" id="KW-0812">Transmembrane</keyword>
<dbReference type="EMBL" id="DYYG01000011">
    <property type="protein sequence ID" value="HJE22633.1"/>
    <property type="molecule type" value="Genomic_DNA"/>
</dbReference>
<accession>A0A921DZZ5</accession>
<comment type="subcellular location">
    <subcellularLocation>
        <location evidence="1">Cell membrane</location>
        <topology evidence="1">Multi-pass membrane protein</topology>
    </subcellularLocation>
</comment>
<dbReference type="SUPFAM" id="SSF52540">
    <property type="entry name" value="P-loop containing nucleoside triphosphate hydrolases"/>
    <property type="match status" value="1"/>
</dbReference>
<sequence>MLHESPARIAGLVSEIGAPVILLDRAVRVEAGAADLYLDRSDVAGRRRHLASLSAGEIALPLTHHSGAVRLLVFPAPGARLSTFPLGTLTERLDAALPDAIAEAEIWVERTLRAVADPAPGRPVILGEGEALLDPGLIARPDQGLLWVTVKAGSVRTGLRGDDPCRPGDAPVAVSANIGGLATEDGASIDSRTSAALAAEGAISSALLAHQARLTQVLTASDAAEDAVEAASITGKGSRDRALLAAAVAPLLREGSADISGQDSLAAAFRAVAEAGASTLPARAPPEPTDETQPIERRLADLAAWARLRPRRVSLKPGWWRWGGQSVLGFRRSDGAPVALIAGTGWRGGYRIREGGHLRSVGSREAAALAEHGYVLQRRLPDTPIDGRGLLLFAFPLALPALLAVLGMGLVGSLLGLVTPIATEILFETVIPAASRPELLQLVAGIAALGLGGIVFELVRGFLLLRLTTLLDIDLESALWDRLLRLPVGFFRGYSTGDLALRAAAINHMRDAVGGTVIGTLLSAVFSVTSLGLILYYEWRLALVAAALVLCELAVITAVNLRLLNWKRQALEAEGRLQALSLQLIQGIAKLKVAGAEARGFSRWAPLFIERRALEFRQSNLSAKFSAFSAAFGIAATTIMIGIVGLGGIEIGVGRFVAFNAAYGQFMAATLSLGSALPAMLSLRPLYERAAPLLNASPEHLGTGETIRELRGGIELADIAFRYQSDGPAVLDGVSIQARPGEFIGIVGTSGSGKSTLMRILLGFERPERGSVLFDDRNLTSLDLRSVRRQMGVVLQSSRTAGGTLMDSILNGAPLSEADAWEAARVAGLDGDIQAMPMGMHTYVGEDGALLSGGQRQRLLIARAVVRRPRILLFDEATSALDNRTQQIVSEELGRLDATRIVIAHRLTTVQNADRIYVLDAGRIAEQGSYRELIERDGLFAALAQRQIA</sequence>
<feature type="transmembrane region" description="Helical" evidence="10">
    <location>
        <begin position="541"/>
        <end position="561"/>
    </location>
</feature>
<dbReference type="PROSITE" id="PS50929">
    <property type="entry name" value="ABC_TM1F"/>
    <property type="match status" value="1"/>
</dbReference>
<feature type="transmembrane region" description="Helical" evidence="10">
    <location>
        <begin position="625"/>
        <end position="649"/>
    </location>
</feature>
<dbReference type="InterPro" id="IPR022515">
    <property type="entry name" value="NHPM_micro_ABC2"/>
</dbReference>
<evidence type="ECO:0000256" key="1">
    <source>
        <dbReference type="ARBA" id="ARBA00004651"/>
    </source>
</evidence>
<dbReference type="SMART" id="SM00382">
    <property type="entry name" value="AAA"/>
    <property type="match status" value="1"/>
</dbReference>
<gene>
    <name evidence="13" type="ORF">K8W01_03085</name>
</gene>
<dbReference type="GO" id="GO:0005524">
    <property type="term" value="F:ATP binding"/>
    <property type="evidence" value="ECO:0007669"/>
    <property type="project" value="UniProtKB-KW"/>
</dbReference>
<dbReference type="InterPro" id="IPR003593">
    <property type="entry name" value="AAA+_ATPase"/>
</dbReference>
<comment type="caution">
    <text evidence="13">The sequence shown here is derived from an EMBL/GenBank/DDBJ whole genome shotgun (WGS) entry which is preliminary data.</text>
</comment>
<keyword evidence="7" id="KW-0067">ATP-binding</keyword>
<evidence type="ECO:0000256" key="6">
    <source>
        <dbReference type="ARBA" id="ARBA00022741"/>
    </source>
</evidence>
<feature type="transmembrane region" description="Helical" evidence="10">
    <location>
        <begin position="439"/>
        <end position="459"/>
    </location>
</feature>
<dbReference type="GO" id="GO:0016887">
    <property type="term" value="F:ATP hydrolysis activity"/>
    <property type="evidence" value="ECO:0007669"/>
    <property type="project" value="InterPro"/>
</dbReference>
<dbReference type="PANTHER" id="PTHR24221">
    <property type="entry name" value="ATP-BINDING CASSETTE SUB-FAMILY B"/>
    <property type="match status" value="1"/>
</dbReference>
<evidence type="ECO:0000256" key="3">
    <source>
        <dbReference type="ARBA" id="ARBA00022448"/>
    </source>
</evidence>
<dbReference type="AlphaFoldDB" id="A0A921DZZ5"/>
<feature type="transmembrane region" description="Helical" evidence="10">
    <location>
        <begin position="661"/>
        <end position="681"/>
    </location>
</feature>
<reference evidence="13" key="1">
    <citation type="journal article" date="2021" name="PeerJ">
        <title>Extensive microbial diversity within the chicken gut microbiome revealed by metagenomics and culture.</title>
        <authorList>
            <person name="Gilroy R."/>
            <person name="Ravi A."/>
            <person name="Getino M."/>
            <person name="Pursley I."/>
            <person name="Horton D.L."/>
            <person name="Alikhan N.F."/>
            <person name="Baker D."/>
            <person name="Gharbi K."/>
            <person name="Hall N."/>
            <person name="Watson M."/>
            <person name="Adriaenssens E.M."/>
            <person name="Foster-Nyarko E."/>
            <person name="Jarju S."/>
            <person name="Secka A."/>
            <person name="Antonio M."/>
            <person name="Oren A."/>
            <person name="Chaudhuri R.R."/>
            <person name="La Ragione R."/>
            <person name="Hildebrand F."/>
            <person name="Pallen M.J."/>
        </authorList>
    </citation>
    <scope>NUCLEOTIDE SEQUENCE</scope>
    <source>
        <strain evidence="13">316</strain>
    </source>
</reference>
<feature type="transmembrane region" description="Helical" evidence="10">
    <location>
        <begin position="512"/>
        <end position="535"/>
    </location>
</feature>
<evidence type="ECO:0000256" key="7">
    <source>
        <dbReference type="ARBA" id="ARBA00022840"/>
    </source>
</evidence>
<reference evidence="13" key="2">
    <citation type="submission" date="2021-09" db="EMBL/GenBank/DDBJ databases">
        <authorList>
            <person name="Gilroy R."/>
        </authorList>
    </citation>
    <scope>NUCLEOTIDE SEQUENCE</scope>
    <source>
        <strain evidence="13">316</strain>
    </source>
</reference>
<dbReference type="GO" id="GO:0005886">
    <property type="term" value="C:plasma membrane"/>
    <property type="evidence" value="ECO:0007669"/>
    <property type="project" value="UniProtKB-SubCell"/>
</dbReference>
<comment type="similarity">
    <text evidence="2">Belongs to the ABC transporter superfamily.</text>
</comment>
<name>A0A921DZZ5_9HYPH</name>
<keyword evidence="8 10" id="KW-1133">Transmembrane helix</keyword>
<feature type="domain" description="ABC transporter" evidence="11">
    <location>
        <begin position="714"/>
        <end position="946"/>
    </location>
</feature>
<protein>
    <submittedName>
        <fullName evidence="13">NHLP bacteriocin export ABC transporter permease/ATPase subunit</fullName>
    </submittedName>
</protein>
<dbReference type="NCBIfam" id="TIGR03797">
    <property type="entry name" value="NHLM_micro_ABC2"/>
    <property type="match status" value="1"/>
</dbReference>
<dbReference type="Pfam" id="PF00005">
    <property type="entry name" value="ABC_tran"/>
    <property type="match status" value="1"/>
</dbReference>
<dbReference type="GO" id="GO:0140359">
    <property type="term" value="F:ABC-type transporter activity"/>
    <property type="evidence" value="ECO:0007669"/>
    <property type="project" value="InterPro"/>
</dbReference>
<dbReference type="InterPro" id="IPR039421">
    <property type="entry name" value="Type_1_exporter"/>
</dbReference>
<evidence type="ECO:0000313" key="14">
    <source>
        <dbReference type="Proteomes" id="UP000742631"/>
    </source>
</evidence>
<dbReference type="SUPFAM" id="SSF90123">
    <property type="entry name" value="ABC transporter transmembrane region"/>
    <property type="match status" value="1"/>
</dbReference>
<dbReference type="InterPro" id="IPR027417">
    <property type="entry name" value="P-loop_NTPase"/>
</dbReference>
<dbReference type="Proteomes" id="UP000742631">
    <property type="component" value="Unassembled WGS sequence"/>
</dbReference>
<feature type="domain" description="ABC transmembrane type-1" evidence="12">
    <location>
        <begin position="403"/>
        <end position="682"/>
    </location>
</feature>
<dbReference type="InterPro" id="IPR011527">
    <property type="entry name" value="ABC1_TM_dom"/>
</dbReference>
<dbReference type="PROSITE" id="PS00211">
    <property type="entry name" value="ABC_TRANSPORTER_1"/>
    <property type="match status" value="1"/>
</dbReference>
<dbReference type="InterPro" id="IPR017871">
    <property type="entry name" value="ABC_transporter-like_CS"/>
</dbReference>
<keyword evidence="4" id="KW-1003">Cell membrane</keyword>
<proteinExistence type="inferred from homology"/>
<dbReference type="PANTHER" id="PTHR24221:SF654">
    <property type="entry name" value="ATP-BINDING CASSETTE SUB-FAMILY B MEMBER 6"/>
    <property type="match status" value="1"/>
</dbReference>
<feature type="transmembrane region" description="Helical" evidence="10">
    <location>
        <begin position="389"/>
        <end position="419"/>
    </location>
</feature>
<evidence type="ECO:0000256" key="8">
    <source>
        <dbReference type="ARBA" id="ARBA00022989"/>
    </source>
</evidence>
<keyword evidence="9 10" id="KW-0472">Membrane</keyword>
<dbReference type="Gene3D" id="3.40.50.300">
    <property type="entry name" value="P-loop containing nucleotide triphosphate hydrolases"/>
    <property type="match status" value="1"/>
</dbReference>
<dbReference type="Gene3D" id="1.20.1560.10">
    <property type="entry name" value="ABC transporter type 1, transmembrane domain"/>
    <property type="match status" value="1"/>
</dbReference>
<evidence type="ECO:0000256" key="9">
    <source>
        <dbReference type="ARBA" id="ARBA00023136"/>
    </source>
</evidence>
<dbReference type="PROSITE" id="PS50893">
    <property type="entry name" value="ABC_TRANSPORTER_2"/>
    <property type="match status" value="1"/>
</dbReference>
<dbReference type="InterPro" id="IPR003439">
    <property type="entry name" value="ABC_transporter-like_ATP-bd"/>
</dbReference>